<dbReference type="PROSITE" id="PS00211">
    <property type="entry name" value="ABC_TRANSPORTER_1"/>
    <property type="match status" value="1"/>
</dbReference>
<evidence type="ECO:0000259" key="5">
    <source>
        <dbReference type="PROSITE" id="PS50893"/>
    </source>
</evidence>
<dbReference type="InterPro" id="IPR050166">
    <property type="entry name" value="ABC_transporter_ATP-bind"/>
</dbReference>
<dbReference type="PANTHER" id="PTHR42788">
    <property type="entry name" value="TAURINE IMPORT ATP-BINDING PROTEIN-RELATED"/>
    <property type="match status" value="1"/>
</dbReference>
<dbReference type="AlphaFoldDB" id="A0A1M4UZE9"/>
<evidence type="ECO:0000256" key="1">
    <source>
        <dbReference type="ARBA" id="ARBA00005417"/>
    </source>
</evidence>
<dbReference type="SMART" id="SM00382">
    <property type="entry name" value="AAA"/>
    <property type="match status" value="1"/>
</dbReference>
<feature type="domain" description="ABC transporter" evidence="5">
    <location>
        <begin position="19"/>
        <end position="232"/>
    </location>
</feature>
<dbReference type="InterPro" id="IPR003439">
    <property type="entry name" value="ABC_transporter-like_ATP-bd"/>
</dbReference>
<dbReference type="STRING" id="1486859.SAMN05444273_10276"/>
<dbReference type="InterPro" id="IPR017871">
    <property type="entry name" value="ABC_transporter-like_CS"/>
</dbReference>
<dbReference type="PROSITE" id="PS50893">
    <property type="entry name" value="ABC_TRANSPORTER_2"/>
    <property type="match status" value="1"/>
</dbReference>
<reference evidence="7" key="1">
    <citation type="submission" date="2016-11" db="EMBL/GenBank/DDBJ databases">
        <authorList>
            <person name="Varghese N."/>
            <person name="Submissions S."/>
        </authorList>
    </citation>
    <scope>NUCLEOTIDE SEQUENCE [LARGE SCALE GENOMIC DNA]</scope>
    <source>
        <strain evidence="7">DSM 100566</strain>
    </source>
</reference>
<keyword evidence="4 6" id="KW-0067">ATP-binding</keyword>
<dbReference type="SUPFAM" id="SSF52540">
    <property type="entry name" value="P-loop containing nucleoside triphosphate hydrolases"/>
    <property type="match status" value="1"/>
</dbReference>
<name>A0A1M4UZE9_9RHOB</name>
<dbReference type="GO" id="GO:0016887">
    <property type="term" value="F:ATP hydrolysis activity"/>
    <property type="evidence" value="ECO:0007669"/>
    <property type="project" value="InterPro"/>
</dbReference>
<evidence type="ECO:0000256" key="4">
    <source>
        <dbReference type="ARBA" id="ARBA00022840"/>
    </source>
</evidence>
<dbReference type="Pfam" id="PF00005">
    <property type="entry name" value="ABC_tran"/>
    <property type="match status" value="1"/>
</dbReference>
<dbReference type="Proteomes" id="UP000184144">
    <property type="component" value="Unassembled WGS sequence"/>
</dbReference>
<keyword evidence="2" id="KW-0813">Transport</keyword>
<dbReference type="GO" id="GO:0005524">
    <property type="term" value="F:ATP binding"/>
    <property type="evidence" value="ECO:0007669"/>
    <property type="project" value="UniProtKB-KW"/>
</dbReference>
<dbReference type="EMBL" id="FQUV01000002">
    <property type="protein sequence ID" value="SHE62096.1"/>
    <property type="molecule type" value="Genomic_DNA"/>
</dbReference>
<dbReference type="InterPro" id="IPR027417">
    <property type="entry name" value="P-loop_NTPase"/>
</dbReference>
<comment type="similarity">
    <text evidence="1">Belongs to the ABC transporter superfamily.</text>
</comment>
<dbReference type="PANTHER" id="PTHR42788:SF19">
    <property type="entry name" value="ALIPHATIC SULFONATES IMPORT ATP-BINDING PROTEIN SSUB 2"/>
    <property type="match status" value="1"/>
</dbReference>
<evidence type="ECO:0000256" key="2">
    <source>
        <dbReference type="ARBA" id="ARBA00022448"/>
    </source>
</evidence>
<accession>A0A1M4UZE9</accession>
<evidence type="ECO:0000313" key="6">
    <source>
        <dbReference type="EMBL" id="SHE62096.1"/>
    </source>
</evidence>
<sequence>MLRAVTSLTSSQPDTTRPVLDLQVTSLDLGGLPILGVFSLQVKRGETLALVGPSGIGKTSLLRIISGLERDYGGQCHVEGVVAMVFQEPTVLPWRSLRDNIRIATGVSVAEADQALADVGLAGREDDFPSQLSLGQQRRLSLARAFAVKPDLLLMDEPFVSLDPELVEEMMELFATLRAAHQVTTILVTHVAEEARKLASRIVTLGGTPAKVISDVQNKGAYFQLSASGVTSSKS</sequence>
<evidence type="ECO:0000256" key="3">
    <source>
        <dbReference type="ARBA" id="ARBA00022741"/>
    </source>
</evidence>
<proteinExistence type="inferred from homology"/>
<evidence type="ECO:0000313" key="7">
    <source>
        <dbReference type="Proteomes" id="UP000184144"/>
    </source>
</evidence>
<gene>
    <name evidence="6" type="ORF">SAMN05444273_10276</name>
</gene>
<dbReference type="InterPro" id="IPR003593">
    <property type="entry name" value="AAA+_ATPase"/>
</dbReference>
<keyword evidence="7" id="KW-1185">Reference proteome</keyword>
<dbReference type="Gene3D" id="3.40.50.300">
    <property type="entry name" value="P-loop containing nucleotide triphosphate hydrolases"/>
    <property type="match status" value="1"/>
</dbReference>
<protein>
    <submittedName>
        <fullName evidence="6">NitT/TauT family transport system ATP-binding protein</fullName>
    </submittedName>
</protein>
<keyword evidence="3" id="KW-0547">Nucleotide-binding</keyword>
<organism evidence="6 7">
    <name type="scientific">Litoreibacter ascidiaceicola</name>
    <dbReference type="NCBI Taxonomy" id="1486859"/>
    <lineage>
        <taxon>Bacteria</taxon>
        <taxon>Pseudomonadati</taxon>
        <taxon>Pseudomonadota</taxon>
        <taxon>Alphaproteobacteria</taxon>
        <taxon>Rhodobacterales</taxon>
        <taxon>Roseobacteraceae</taxon>
        <taxon>Litoreibacter</taxon>
    </lineage>
</organism>